<protein>
    <recommendedName>
        <fullName evidence="3">histidine kinase</fullName>
        <ecNumber evidence="3">2.7.13.3</ecNumber>
    </recommendedName>
</protein>
<dbReference type="InterPro" id="IPR036097">
    <property type="entry name" value="HisK_dim/P_sf"/>
</dbReference>
<evidence type="ECO:0000256" key="9">
    <source>
        <dbReference type="ARBA" id="ARBA00023012"/>
    </source>
</evidence>
<keyword evidence="11" id="KW-0175">Coiled coil</keyword>
<evidence type="ECO:0000313" key="15">
    <source>
        <dbReference type="Proteomes" id="UP000721415"/>
    </source>
</evidence>
<organism evidence="14 15">
    <name type="scientific">Facklamia lactis</name>
    <dbReference type="NCBI Taxonomy" id="2749967"/>
    <lineage>
        <taxon>Bacteria</taxon>
        <taxon>Bacillati</taxon>
        <taxon>Bacillota</taxon>
        <taxon>Bacilli</taxon>
        <taxon>Lactobacillales</taxon>
        <taxon>Aerococcaceae</taxon>
        <taxon>Facklamia</taxon>
    </lineage>
</organism>
<evidence type="ECO:0000256" key="4">
    <source>
        <dbReference type="ARBA" id="ARBA00022475"/>
    </source>
</evidence>
<dbReference type="PANTHER" id="PTHR45453:SF2">
    <property type="entry name" value="HISTIDINE KINASE"/>
    <property type="match status" value="1"/>
</dbReference>
<feature type="coiled-coil region" evidence="11">
    <location>
        <begin position="95"/>
        <end position="122"/>
    </location>
</feature>
<evidence type="ECO:0000259" key="13">
    <source>
        <dbReference type="PROSITE" id="PS50109"/>
    </source>
</evidence>
<dbReference type="GO" id="GO:0016301">
    <property type="term" value="F:kinase activity"/>
    <property type="evidence" value="ECO:0007669"/>
    <property type="project" value="UniProtKB-KW"/>
</dbReference>
<dbReference type="PROSITE" id="PS50109">
    <property type="entry name" value="HIS_KIN"/>
    <property type="match status" value="1"/>
</dbReference>
<dbReference type="Proteomes" id="UP000721415">
    <property type="component" value="Unassembled WGS sequence"/>
</dbReference>
<evidence type="ECO:0000256" key="5">
    <source>
        <dbReference type="ARBA" id="ARBA00022679"/>
    </source>
</evidence>
<evidence type="ECO:0000256" key="12">
    <source>
        <dbReference type="SAM" id="Phobius"/>
    </source>
</evidence>
<dbReference type="EC" id="2.7.13.3" evidence="3"/>
<evidence type="ECO:0000256" key="6">
    <source>
        <dbReference type="ARBA" id="ARBA00022692"/>
    </source>
</evidence>
<dbReference type="EMBL" id="JACBXQ010000002">
    <property type="protein sequence ID" value="MBG9986338.1"/>
    <property type="molecule type" value="Genomic_DNA"/>
</dbReference>
<evidence type="ECO:0000256" key="11">
    <source>
        <dbReference type="SAM" id="Coils"/>
    </source>
</evidence>
<feature type="domain" description="Histidine kinase" evidence="13">
    <location>
        <begin position="129"/>
        <end position="330"/>
    </location>
</feature>
<feature type="transmembrane region" description="Helical" evidence="12">
    <location>
        <begin position="20"/>
        <end position="38"/>
    </location>
</feature>
<evidence type="ECO:0000256" key="7">
    <source>
        <dbReference type="ARBA" id="ARBA00022777"/>
    </source>
</evidence>
<keyword evidence="7 14" id="KW-0418">Kinase</keyword>
<reference evidence="14 15" key="1">
    <citation type="submission" date="2020-07" db="EMBL/GenBank/DDBJ databases">
        <title>Facklamia lactis sp. nov., isolated from raw milk.</title>
        <authorList>
            <person name="Doll E.V."/>
            <person name="Huptas C."/>
            <person name="Staib L."/>
            <person name="Wenning M."/>
            <person name="Scherer S."/>
        </authorList>
    </citation>
    <scope>NUCLEOTIDE SEQUENCE [LARGE SCALE GENOMIC DNA]</scope>
    <source>
        <strain evidence="14 15">DSM 111018</strain>
    </source>
</reference>
<dbReference type="InterPro" id="IPR036890">
    <property type="entry name" value="HATPase_C_sf"/>
</dbReference>
<evidence type="ECO:0000313" key="14">
    <source>
        <dbReference type="EMBL" id="MBG9986338.1"/>
    </source>
</evidence>
<evidence type="ECO:0000256" key="3">
    <source>
        <dbReference type="ARBA" id="ARBA00012438"/>
    </source>
</evidence>
<keyword evidence="9" id="KW-0902">Two-component regulatory system</keyword>
<dbReference type="SUPFAM" id="SSF47384">
    <property type="entry name" value="Homodimeric domain of signal transducing histidine kinase"/>
    <property type="match status" value="1"/>
</dbReference>
<dbReference type="InterPro" id="IPR003594">
    <property type="entry name" value="HATPase_dom"/>
</dbReference>
<evidence type="ECO:0000256" key="2">
    <source>
        <dbReference type="ARBA" id="ARBA00004651"/>
    </source>
</evidence>
<keyword evidence="10 12" id="KW-0472">Membrane</keyword>
<dbReference type="Gene3D" id="3.30.565.10">
    <property type="entry name" value="Histidine kinase-like ATPase, C-terminal domain"/>
    <property type="match status" value="1"/>
</dbReference>
<dbReference type="PANTHER" id="PTHR45453">
    <property type="entry name" value="PHOSPHATE REGULON SENSOR PROTEIN PHOR"/>
    <property type="match status" value="1"/>
</dbReference>
<keyword evidence="15" id="KW-1185">Reference proteome</keyword>
<dbReference type="SMART" id="SM00387">
    <property type="entry name" value="HATPase_c"/>
    <property type="match status" value="1"/>
</dbReference>
<dbReference type="Pfam" id="PF02518">
    <property type="entry name" value="HATPase_c"/>
    <property type="match status" value="1"/>
</dbReference>
<name>A0ABS0LQ99_9LACT</name>
<comment type="catalytic activity">
    <reaction evidence="1">
        <text>ATP + protein L-histidine = ADP + protein N-phospho-L-histidine.</text>
        <dbReference type="EC" id="2.7.13.3"/>
    </reaction>
</comment>
<evidence type="ECO:0000256" key="1">
    <source>
        <dbReference type="ARBA" id="ARBA00000085"/>
    </source>
</evidence>
<evidence type="ECO:0000256" key="8">
    <source>
        <dbReference type="ARBA" id="ARBA00022989"/>
    </source>
</evidence>
<proteinExistence type="predicted"/>
<sequence>MKNNFHILLSFVKDHSKTIILICLFSVINVLLGLLYRVPFERSMLWLLIVLFIGFLVSIWEMFNYKHQYEILKQQTNKKRFPAELHLPKANGVIETEYQKMIVKLKNDLVSLEREKQLEINDTKEFIQLWVHEIKSPIAGLDLSFQNSHHPNIDDYQEYLQRIEKYVDNILNYYRINSHQTDYNFETVELDLLIKKSIKKHQKLFIEKNLPLHYHQINQRVLTDSKWLLFVLDQIISNAIKYTDNGSISICVEEPETLIIEDTGIGIEADELARIGQKHFTGRVGRQYRESTGFGLYFAFKILRKLNHEIEIVSEPKIGTKVKIIFKDAI</sequence>
<dbReference type="SUPFAM" id="SSF55874">
    <property type="entry name" value="ATPase domain of HSP90 chaperone/DNA topoisomerase II/histidine kinase"/>
    <property type="match status" value="1"/>
</dbReference>
<comment type="caution">
    <text evidence="14">The sequence shown here is derived from an EMBL/GenBank/DDBJ whole genome shotgun (WGS) entry which is preliminary data.</text>
</comment>
<evidence type="ECO:0000256" key="10">
    <source>
        <dbReference type="ARBA" id="ARBA00023136"/>
    </source>
</evidence>
<dbReference type="RefSeq" id="WP_197115235.1">
    <property type="nucleotide sequence ID" value="NZ_JACBXQ010000002.1"/>
</dbReference>
<dbReference type="InterPro" id="IPR005467">
    <property type="entry name" value="His_kinase_dom"/>
</dbReference>
<comment type="subcellular location">
    <subcellularLocation>
        <location evidence="2">Cell membrane</location>
        <topology evidence="2">Multi-pass membrane protein</topology>
    </subcellularLocation>
</comment>
<accession>A0ABS0LQ99</accession>
<keyword evidence="5" id="KW-0808">Transferase</keyword>
<dbReference type="InterPro" id="IPR050351">
    <property type="entry name" value="BphY/WalK/GraS-like"/>
</dbReference>
<gene>
    <name evidence="14" type="ORF">HZY91_05450</name>
</gene>
<keyword evidence="6 12" id="KW-0812">Transmembrane</keyword>
<feature type="transmembrane region" description="Helical" evidence="12">
    <location>
        <begin position="44"/>
        <end position="63"/>
    </location>
</feature>
<keyword evidence="8 12" id="KW-1133">Transmembrane helix</keyword>
<keyword evidence="4" id="KW-1003">Cell membrane</keyword>